<feature type="domain" description="Pseudouridine synthase RsuA/RluA-like" evidence="5">
    <location>
        <begin position="4"/>
        <end position="148"/>
    </location>
</feature>
<evidence type="ECO:0000256" key="4">
    <source>
        <dbReference type="SAM" id="MobiDB-lite"/>
    </source>
</evidence>
<evidence type="ECO:0000313" key="6">
    <source>
        <dbReference type="EMBL" id="EAS47496.1"/>
    </source>
</evidence>
<comment type="similarity">
    <text evidence="1 3">Belongs to the pseudouridine synthase RsuA family.</text>
</comment>
<dbReference type="STRING" id="314287.GB2207_01792"/>
<dbReference type="Pfam" id="PF00849">
    <property type="entry name" value="PseudoU_synth_2"/>
    <property type="match status" value="1"/>
</dbReference>
<keyword evidence="2 3" id="KW-0413">Isomerase</keyword>
<keyword evidence="7" id="KW-1185">Reference proteome</keyword>
<proteinExistence type="inferred from homology"/>
<dbReference type="Gene3D" id="3.30.70.1560">
    <property type="entry name" value="Alpha-L RNA-binding motif"/>
    <property type="match status" value="1"/>
</dbReference>
<evidence type="ECO:0000256" key="3">
    <source>
        <dbReference type="RuleBase" id="RU003887"/>
    </source>
</evidence>
<dbReference type="GO" id="GO:0009982">
    <property type="term" value="F:pseudouridine synthase activity"/>
    <property type="evidence" value="ECO:0007669"/>
    <property type="project" value="InterPro"/>
</dbReference>
<dbReference type="HOGENOM" id="CLU_024979_8_1_6"/>
<gene>
    <name evidence="6" type="ORF">GB2207_01792</name>
</gene>
<sequence length="208" mass="23320">MSKLLLFNKPFHVLSQFTDSEARKTLSEFIEIKGVYPAGRLDYDSEGLLLLTDDGQLQAQISNPKFKLNKTYWAQVEGTATETHCLELIAGVSLKDGPAAAVACKLMDPPNLWPRIPPIRERQNVADSWIELTINEGRNRQVRRMTAAVGLPTLRLVRAAIGDWKVTDIAPGEHRIETVHLPEAGKTRSKRPANKRPSYKSASHKRRS</sequence>
<name>Q1YTJ1_9GAMM</name>
<dbReference type="AlphaFoldDB" id="Q1YTJ1"/>
<dbReference type="InterPro" id="IPR042092">
    <property type="entry name" value="PsdUridine_s_RsuA/RluB/E/F_cat"/>
</dbReference>
<dbReference type="Gene3D" id="3.30.70.580">
    <property type="entry name" value="Pseudouridine synthase I, catalytic domain, N-terminal subdomain"/>
    <property type="match status" value="1"/>
</dbReference>
<dbReference type="EC" id="5.4.99.-" evidence="3"/>
<comment type="caution">
    <text evidence="6">The sequence shown here is derived from an EMBL/GenBank/DDBJ whole genome shotgun (WGS) entry which is preliminary data.</text>
</comment>
<dbReference type="InterPro" id="IPR020094">
    <property type="entry name" value="TruA/RsuA/RluB/E/F_N"/>
</dbReference>
<dbReference type="Proteomes" id="UP000005555">
    <property type="component" value="Unassembled WGS sequence"/>
</dbReference>
<protein>
    <recommendedName>
        <fullName evidence="3">Pseudouridine synthase</fullName>
        <ecNumber evidence="3">5.4.99.-</ecNumber>
    </recommendedName>
</protein>
<dbReference type="SUPFAM" id="SSF55120">
    <property type="entry name" value="Pseudouridine synthase"/>
    <property type="match status" value="1"/>
</dbReference>
<dbReference type="InterPro" id="IPR018496">
    <property type="entry name" value="PsdUridine_synth_RsuA/RluB_CS"/>
</dbReference>
<dbReference type="GO" id="GO:0003723">
    <property type="term" value="F:RNA binding"/>
    <property type="evidence" value="ECO:0007669"/>
    <property type="project" value="InterPro"/>
</dbReference>
<organism evidence="6 7">
    <name type="scientific">gamma proteobacterium HTCC2207</name>
    <dbReference type="NCBI Taxonomy" id="314287"/>
    <lineage>
        <taxon>Bacteria</taxon>
        <taxon>Pseudomonadati</taxon>
        <taxon>Pseudomonadota</taxon>
        <taxon>Gammaproteobacteria</taxon>
        <taxon>Cellvibrionales</taxon>
        <taxon>Porticoccaceae</taxon>
        <taxon>SAR92 clade</taxon>
    </lineage>
</organism>
<dbReference type="PANTHER" id="PTHR47683">
    <property type="entry name" value="PSEUDOURIDINE SYNTHASE FAMILY PROTEIN-RELATED"/>
    <property type="match status" value="1"/>
</dbReference>
<dbReference type="OrthoDB" id="9807213at2"/>
<dbReference type="PROSITE" id="PS01149">
    <property type="entry name" value="PSI_RSU"/>
    <property type="match status" value="1"/>
</dbReference>
<feature type="region of interest" description="Disordered" evidence="4">
    <location>
        <begin position="181"/>
        <end position="208"/>
    </location>
</feature>
<dbReference type="NCBIfam" id="TIGR00093">
    <property type="entry name" value="pseudouridine synthase"/>
    <property type="match status" value="1"/>
</dbReference>
<dbReference type="InterPro" id="IPR050343">
    <property type="entry name" value="RsuA_PseudoU_synthase"/>
</dbReference>
<reference evidence="6 7" key="1">
    <citation type="submission" date="2006-03" db="EMBL/GenBank/DDBJ databases">
        <authorList>
            <person name="Giovannoni S.J."/>
            <person name="Cho J.-C."/>
            <person name="Ferriera S."/>
            <person name="Johnson J."/>
            <person name="Kravitz S."/>
            <person name="Halpern A."/>
            <person name="Remington K."/>
            <person name="Beeson K."/>
            <person name="Tran B."/>
            <person name="Rogers Y.-H."/>
            <person name="Friedman R."/>
            <person name="Venter J.C."/>
        </authorList>
    </citation>
    <scope>NUCLEOTIDE SEQUENCE [LARGE SCALE GENOMIC DNA]</scope>
    <source>
        <strain evidence="6 7">HTCC2207</strain>
    </source>
</reference>
<dbReference type="GO" id="GO:0006364">
    <property type="term" value="P:rRNA processing"/>
    <property type="evidence" value="ECO:0007669"/>
    <property type="project" value="UniProtKB-ARBA"/>
</dbReference>
<evidence type="ECO:0000256" key="1">
    <source>
        <dbReference type="ARBA" id="ARBA00008348"/>
    </source>
</evidence>
<dbReference type="eggNOG" id="COG1187">
    <property type="taxonomic scope" value="Bacteria"/>
</dbReference>
<evidence type="ECO:0000256" key="2">
    <source>
        <dbReference type="ARBA" id="ARBA00023235"/>
    </source>
</evidence>
<dbReference type="GO" id="GO:0140098">
    <property type="term" value="F:catalytic activity, acting on RNA"/>
    <property type="evidence" value="ECO:0007669"/>
    <property type="project" value="UniProtKB-ARBA"/>
</dbReference>
<accession>Q1YTJ1</accession>
<dbReference type="InterPro" id="IPR000748">
    <property type="entry name" value="PsdUridine_synth_RsuA/RluB/E/F"/>
</dbReference>
<dbReference type="InterPro" id="IPR020103">
    <property type="entry name" value="PsdUridine_synth_cat_dom_sf"/>
</dbReference>
<dbReference type="PANTHER" id="PTHR47683:SF2">
    <property type="entry name" value="RNA-BINDING S4 DOMAIN-CONTAINING PROTEIN"/>
    <property type="match status" value="1"/>
</dbReference>
<dbReference type="GO" id="GO:0001522">
    <property type="term" value="P:pseudouridine synthesis"/>
    <property type="evidence" value="ECO:0007669"/>
    <property type="project" value="InterPro"/>
</dbReference>
<dbReference type="InterPro" id="IPR006145">
    <property type="entry name" value="PsdUridine_synth_RsuA/RluA"/>
</dbReference>
<feature type="compositionally biased region" description="Basic residues" evidence="4">
    <location>
        <begin position="187"/>
        <end position="208"/>
    </location>
</feature>
<evidence type="ECO:0000259" key="5">
    <source>
        <dbReference type="Pfam" id="PF00849"/>
    </source>
</evidence>
<dbReference type="EMBL" id="AAPI01000002">
    <property type="protein sequence ID" value="EAS47496.1"/>
    <property type="molecule type" value="Genomic_DNA"/>
</dbReference>
<evidence type="ECO:0000313" key="7">
    <source>
        <dbReference type="Proteomes" id="UP000005555"/>
    </source>
</evidence>